<dbReference type="GO" id="GO:0005832">
    <property type="term" value="C:chaperonin-containing T-complex"/>
    <property type="evidence" value="ECO:0007669"/>
    <property type="project" value="UniProtKB-ARBA"/>
</dbReference>
<organism evidence="13">
    <name type="scientific">Talaromyces marneffei PM1</name>
    <dbReference type="NCBI Taxonomy" id="1077442"/>
    <lineage>
        <taxon>Eukaryota</taxon>
        <taxon>Fungi</taxon>
        <taxon>Dikarya</taxon>
        <taxon>Ascomycota</taxon>
        <taxon>Pezizomycotina</taxon>
        <taxon>Eurotiomycetes</taxon>
        <taxon>Eurotiomycetidae</taxon>
        <taxon>Eurotiales</taxon>
        <taxon>Trichocomaceae</taxon>
        <taxon>Talaromyces</taxon>
        <taxon>Talaromyces sect. Talaromyces</taxon>
    </lineage>
</organism>
<dbReference type="GO" id="GO:0051082">
    <property type="term" value="F:unfolded protein binding"/>
    <property type="evidence" value="ECO:0007669"/>
    <property type="project" value="InterPro"/>
</dbReference>
<comment type="subunit">
    <text evidence="3">Heterooligomeric complex of about 850 to 900 kDa that forms two stacked rings, 12 to 16 nm in diameter.</text>
</comment>
<evidence type="ECO:0000259" key="12">
    <source>
        <dbReference type="Pfam" id="PF00930"/>
    </source>
</evidence>
<feature type="region of interest" description="Disordered" evidence="11">
    <location>
        <begin position="593"/>
        <end position="626"/>
    </location>
</feature>
<dbReference type="InterPro" id="IPR017998">
    <property type="entry name" value="Chaperone_TCP-1"/>
</dbReference>
<keyword evidence="5" id="KW-0963">Cytoplasm</keyword>
<dbReference type="Gene3D" id="1.10.560.10">
    <property type="entry name" value="GroEL-like equatorial domain"/>
    <property type="match status" value="1"/>
</dbReference>
<dbReference type="SUPFAM" id="SSF48592">
    <property type="entry name" value="GroEL equatorial domain-like"/>
    <property type="match status" value="1"/>
</dbReference>
<dbReference type="InterPro" id="IPR002423">
    <property type="entry name" value="Cpn60/GroEL/TCP-1"/>
</dbReference>
<evidence type="ECO:0000313" key="13">
    <source>
        <dbReference type="EMBL" id="KFX49980.1"/>
    </source>
</evidence>
<evidence type="ECO:0000256" key="8">
    <source>
        <dbReference type="ARBA" id="ARBA00023186"/>
    </source>
</evidence>
<dbReference type="InterPro" id="IPR002194">
    <property type="entry name" value="Chaperonin_TCP-1_CS"/>
</dbReference>
<feature type="region of interest" description="Disordered" evidence="11">
    <location>
        <begin position="550"/>
        <end position="577"/>
    </location>
</feature>
<evidence type="ECO:0000256" key="6">
    <source>
        <dbReference type="ARBA" id="ARBA00022741"/>
    </source>
</evidence>
<dbReference type="GO" id="GO:0016887">
    <property type="term" value="F:ATP hydrolysis activity"/>
    <property type="evidence" value="ECO:0007669"/>
    <property type="project" value="InterPro"/>
</dbReference>
<keyword evidence="13" id="KW-0645">Protease</keyword>
<dbReference type="SUPFAM" id="SSF54849">
    <property type="entry name" value="GroEL-intermediate domain like"/>
    <property type="match status" value="1"/>
</dbReference>
<gene>
    <name evidence="13" type="ORF">GQ26_0081770</name>
</gene>
<evidence type="ECO:0000256" key="11">
    <source>
        <dbReference type="SAM" id="MobiDB-lite"/>
    </source>
</evidence>
<dbReference type="SUPFAM" id="SSF53474">
    <property type="entry name" value="alpha/beta-Hydrolases"/>
    <property type="match status" value="1"/>
</dbReference>
<dbReference type="Gene3D" id="2.140.10.30">
    <property type="entry name" value="Dipeptidylpeptidase IV, N-terminal domain"/>
    <property type="match status" value="1"/>
</dbReference>
<evidence type="ECO:0000256" key="2">
    <source>
        <dbReference type="ARBA" id="ARBA00008020"/>
    </source>
</evidence>
<dbReference type="CDD" id="cd03338">
    <property type="entry name" value="TCP1_delta"/>
    <property type="match status" value="1"/>
</dbReference>
<feature type="compositionally biased region" description="Basic and acidic residues" evidence="11">
    <location>
        <begin position="603"/>
        <end position="616"/>
    </location>
</feature>
<dbReference type="Gene3D" id="3.30.260.10">
    <property type="entry name" value="TCP-1-like chaperonin intermediate domain"/>
    <property type="match status" value="1"/>
</dbReference>
<keyword evidence="8 9" id="KW-0143">Chaperone</keyword>
<proteinExistence type="inferred from homology"/>
<dbReference type="InterPro" id="IPR027410">
    <property type="entry name" value="TCP-1-like_intermed_sf"/>
</dbReference>
<evidence type="ECO:0000256" key="10">
    <source>
        <dbReference type="RuleBase" id="RU004192"/>
    </source>
</evidence>
<keyword evidence="13" id="KW-0378">Hydrolase</keyword>
<dbReference type="Gene3D" id="3.40.50.1820">
    <property type="entry name" value="alpha/beta hydrolase"/>
    <property type="match status" value="1"/>
</dbReference>
<dbReference type="PROSITE" id="PS00751">
    <property type="entry name" value="TCP1_2"/>
    <property type="match status" value="1"/>
</dbReference>
<dbReference type="eggNOG" id="KOG2100">
    <property type="taxonomic scope" value="Eukaryota"/>
</dbReference>
<dbReference type="MEROPS" id="S09.006"/>
<keyword evidence="13" id="KW-0031">Aminopeptidase</keyword>
<reference evidence="13" key="1">
    <citation type="journal article" date="2014" name="PLoS Genet.">
        <title>Signature Gene Expression Reveals Novel Clues to the Molecular Mechanisms of Dimorphic Transition in Penicillium marneffei.</title>
        <authorList>
            <person name="Yang E."/>
            <person name="Wang G."/>
            <person name="Cai J."/>
            <person name="Woo P.C."/>
            <person name="Lau S.K."/>
            <person name="Yuen K.-Y."/>
            <person name="Chow W.-N."/>
            <person name="Lin X."/>
        </authorList>
    </citation>
    <scope>NUCLEOTIDE SEQUENCE [LARGE SCALE GENOMIC DNA]</scope>
    <source>
        <strain evidence="13">PM1</strain>
    </source>
</reference>
<protein>
    <recommendedName>
        <fullName evidence="4 10">T-complex protein 1 subunit delta</fullName>
    </recommendedName>
</protein>
<dbReference type="GO" id="GO:0005524">
    <property type="term" value="F:ATP binding"/>
    <property type="evidence" value="ECO:0007669"/>
    <property type="project" value="UniProtKB-KW"/>
</dbReference>
<dbReference type="GO" id="GO:0004177">
    <property type="term" value="F:aminopeptidase activity"/>
    <property type="evidence" value="ECO:0007669"/>
    <property type="project" value="UniProtKB-KW"/>
</dbReference>
<dbReference type="Pfam" id="PF00118">
    <property type="entry name" value="Cpn60_TCP1"/>
    <property type="match status" value="1"/>
</dbReference>
<dbReference type="NCBIfam" id="TIGR02342">
    <property type="entry name" value="chap_CCT_delta"/>
    <property type="match status" value="1"/>
</dbReference>
<accession>A0A093VCV3</accession>
<dbReference type="InterPro" id="IPR029058">
    <property type="entry name" value="AB_hydrolase_fold"/>
</dbReference>
<dbReference type="InterPro" id="IPR027409">
    <property type="entry name" value="GroEL-like_apical_dom_sf"/>
</dbReference>
<feature type="domain" description="Dipeptidylpeptidase IV N-terminal" evidence="12">
    <location>
        <begin position="767"/>
        <end position="1141"/>
    </location>
</feature>
<dbReference type="GO" id="GO:0140662">
    <property type="term" value="F:ATP-dependent protein folding chaperone"/>
    <property type="evidence" value="ECO:0007669"/>
    <property type="project" value="InterPro"/>
</dbReference>
<comment type="subcellular location">
    <subcellularLocation>
        <location evidence="1">Cytoplasm</location>
    </subcellularLocation>
</comment>
<dbReference type="Pfam" id="PF00930">
    <property type="entry name" value="DPPIV_N"/>
    <property type="match status" value="1"/>
</dbReference>
<dbReference type="PROSITE" id="PS00750">
    <property type="entry name" value="TCP1_1"/>
    <property type="match status" value="1"/>
</dbReference>
<dbReference type="GO" id="GO:0006508">
    <property type="term" value="P:proteolysis"/>
    <property type="evidence" value="ECO:0007669"/>
    <property type="project" value="InterPro"/>
</dbReference>
<dbReference type="SUPFAM" id="SSF82171">
    <property type="entry name" value="DPP6 N-terminal domain-like"/>
    <property type="match status" value="1"/>
</dbReference>
<dbReference type="InterPro" id="IPR027413">
    <property type="entry name" value="GROEL-like_equatorial_sf"/>
</dbReference>
<dbReference type="Gene3D" id="3.50.7.10">
    <property type="entry name" value="GroEL"/>
    <property type="match status" value="1"/>
</dbReference>
<comment type="caution">
    <text evidence="13">The sequence shown here is derived from an EMBL/GenBank/DDBJ whole genome shotgun (WGS) entry which is preliminary data.</text>
</comment>
<evidence type="ECO:0000256" key="9">
    <source>
        <dbReference type="RuleBase" id="RU004187"/>
    </source>
</evidence>
<evidence type="ECO:0000256" key="7">
    <source>
        <dbReference type="ARBA" id="ARBA00022840"/>
    </source>
</evidence>
<feature type="compositionally biased region" description="Low complexity" evidence="11">
    <location>
        <begin position="564"/>
        <end position="577"/>
    </location>
</feature>
<evidence type="ECO:0000256" key="5">
    <source>
        <dbReference type="ARBA" id="ARBA00022490"/>
    </source>
</evidence>
<keyword evidence="6 9" id="KW-0547">Nucleotide-binding</keyword>
<dbReference type="PANTHER" id="PTHR11353">
    <property type="entry name" value="CHAPERONIN"/>
    <property type="match status" value="1"/>
</dbReference>
<dbReference type="EMBL" id="JPOX01000008">
    <property type="protein sequence ID" value="KFX49980.1"/>
    <property type="molecule type" value="Genomic_DNA"/>
</dbReference>
<dbReference type="PRINTS" id="PR00304">
    <property type="entry name" value="TCOMPLEXTCP1"/>
</dbReference>
<evidence type="ECO:0000256" key="1">
    <source>
        <dbReference type="ARBA" id="ARBA00004496"/>
    </source>
</evidence>
<evidence type="ECO:0000256" key="4">
    <source>
        <dbReference type="ARBA" id="ARBA00016107"/>
    </source>
</evidence>
<keyword evidence="7 9" id="KW-0067">ATP-binding</keyword>
<dbReference type="PROSITE" id="PS00995">
    <property type="entry name" value="TCP1_3"/>
    <property type="match status" value="1"/>
</dbReference>
<evidence type="ECO:0000256" key="3">
    <source>
        <dbReference type="ARBA" id="ARBA00011531"/>
    </source>
</evidence>
<sequence>MASAVAAPSGAGNSAFKDKEKPMAVRTANILAARAVADAIRTSLGPRGMDKMIQNGKGNTIITNDGNTMLKSMSVMHPAAKMLVDLSAAQDIEAGDGTTSVVVIAGSLLGAADRLLSKGIHPTIISEAFQRAAAAAVNILHDMSQPISLSDRTALLQAASTSLSSKIVSQHSNLLGPMAVDSVLKVIDPKTADNVDLRDIRLVLNQPVIKSGGGPTRIEKARIALIQFQLSPPKPDMENQIVVNDYRQMDKILKEERQYLLNMVKKIQKAKCNVLLIQKSILRDAVNDLSLHFLSRLKILAVKDIERDEVEFLCKSLGCKPIANIDSFTEDKLGTADLVEEVQASGARYTKITGIKSSASTSQTVSIVARGANNLILDEAERSLHDALCVIRCLVKKKALIAGGGAPEIEVANQLALKLAFADAMEVIPTTLAENAGLNSIRVVTELRHRHAQGEHNAGVSIRSGGVKDNITEEKVLQPLLVSTSAIELAAETVKMILRIDDIALSRRIIYDRFNIIYIYPPPVLRRGQTSASSVRPVCVATMARKDKDNGPEFVPLTNRSHRSSASFSSTDSLSSDGSLFGDDDVNALHSQKITRTQLPEENPYRDDDVELERGDNIFSRPTENSKRNRGSRLIWVVGLLCLGGWILAFVLFWGRRNSELSSSIAAVHDADSATGSTSYGKPLTLDGVLNGSWGRRRHSISWVAGPNGQDGLLLERDEDEKKAYLRVESIHSRQNQTDAREGWVLMESGAFAVNGKSLQPSATWPSPDFKSVLVAANAVSNWRHSFTATYWLFDVDTQTAQPLDPDEPKGRIQLASWSPQSDAVVFTRDNNLYLRKLDSDKVSQLTKDGGKDVFNGVPDWVYEEEVFGTDSTTWWSKDGKYVAFLRTNESMVPEFPIEYYMSRPSGKKPPAGLDKYPDVRKIKYPKAGSPNPVVTLQFYDIENAEVFSVNVSGGFADDDRLITEVVWASSGKVLVKEFNRESDVIRTVLIDVPSRTGELVRVDNFAQDDGGWAEVTQSTTFIPADPANGRPDDGYIDIIVHDGYDHWGYFTPVNNSVPVLLTSGPWEVVDTEPAVDLANNIVYFVASKESPTQRHVYSVKLDGSDLQPLTDVTKAGYYDASFSIGGGYVLLSYDGPRVPWQKVINTPSNQNPFEEIIEQNEQLSKMIEKYALPAEIYQNITIDNVTLQVVERRPPHFNPVKKYPVLFWLYGGPGSQSVDRRFSVDSNPTLPQRWDISWSQWTAGEPAISAVQLER</sequence>
<dbReference type="InterPro" id="IPR002469">
    <property type="entry name" value="Peptidase_S9B_N"/>
</dbReference>
<dbReference type="FunFam" id="3.50.7.10:FF:000010">
    <property type="entry name" value="T-complex protein 1 subunit delta"/>
    <property type="match status" value="1"/>
</dbReference>
<dbReference type="SUPFAM" id="SSF52029">
    <property type="entry name" value="GroEL apical domain-like"/>
    <property type="match status" value="1"/>
</dbReference>
<comment type="similarity">
    <text evidence="2 9">Belongs to the TCP-1 chaperonin family.</text>
</comment>
<dbReference type="InterPro" id="IPR012717">
    <property type="entry name" value="Chap_CCT_delta"/>
</dbReference>
<name>A0A093VCV3_TALMA</name>
<dbReference type="AlphaFoldDB" id="A0A093VCV3"/>